<reference evidence="2" key="1">
    <citation type="journal article" date="2013" name="Genome Biol.">
        <title>Reference genomes and transcriptomes of Nicotiana sylvestris and Nicotiana tomentosiformis.</title>
        <authorList>
            <person name="Sierro N."/>
            <person name="Battey J.N."/>
            <person name="Ouadi S."/>
            <person name="Bovet L."/>
            <person name="Goepfert S."/>
            <person name="Bakaher N."/>
            <person name="Peitsch M.C."/>
            <person name="Ivanov N.V."/>
        </authorList>
    </citation>
    <scope>NUCLEOTIDE SEQUENCE [LARGE SCALE GENOMIC DNA]</scope>
</reference>
<feature type="region of interest" description="Disordered" evidence="1">
    <location>
        <begin position="58"/>
        <end position="92"/>
    </location>
</feature>
<sequence length="232" mass="27276">MFGKKKRISLTTKETVQAIRSEKDHLIKLIEEQPIIGERSEANKRHVEEQFVEGHIVDKQMQIDSTTPTANERSEEQASGPVTPNKKRGRTQMCSVHGRKTRKVITLNNLNQPIGPTKEDVREFGSFLGTLARTATLCPRDIMDWRKMDTKDDLWTYTKLKYDIPDAAKTWTLFSIGSAWRRHKNQLKKYYYDAYQNDEVRMTKRPDYITEYQFKELLKYWSSDKPQVENLK</sequence>
<feature type="compositionally biased region" description="Polar residues" evidence="1">
    <location>
        <begin position="62"/>
        <end position="71"/>
    </location>
</feature>
<dbReference type="PANTHER" id="PTHR33144">
    <property type="entry name" value="OS10G0409366 PROTEIN-RELATED"/>
    <property type="match status" value="1"/>
</dbReference>
<name>A0A1U7XTE7_NICSY</name>
<protein>
    <submittedName>
        <fullName evidence="3">Uncharacterized protein LOC104237688</fullName>
    </submittedName>
</protein>
<evidence type="ECO:0000313" key="2">
    <source>
        <dbReference type="Proteomes" id="UP000189701"/>
    </source>
</evidence>
<dbReference type="Proteomes" id="UP000189701">
    <property type="component" value="Unplaced"/>
</dbReference>
<dbReference type="KEGG" id="nsy:104237688"/>
<gene>
    <name evidence="3" type="primary">LOC104237688</name>
</gene>
<reference evidence="3" key="2">
    <citation type="submission" date="2025-08" db="UniProtKB">
        <authorList>
            <consortium name="RefSeq"/>
        </authorList>
    </citation>
    <scope>IDENTIFICATION</scope>
    <source>
        <tissue evidence="3">Leaf</tissue>
    </source>
</reference>
<keyword evidence="2" id="KW-1185">Reference proteome</keyword>
<dbReference type="OrthoDB" id="1287670at2759"/>
<dbReference type="PANTHER" id="PTHR33144:SF35">
    <property type="entry name" value="TRANSPOSASE, PTTA_EN_SPM, PLANT-RELATED"/>
    <property type="match status" value="1"/>
</dbReference>
<dbReference type="RefSeq" id="XP_009790179.1">
    <property type="nucleotide sequence ID" value="XM_009791877.1"/>
</dbReference>
<dbReference type="STRING" id="4096.A0A1U7XTE7"/>
<dbReference type="eggNOG" id="ENOG502R7VF">
    <property type="taxonomic scope" value="Eukaryota"/>
</dbReference>
<accession>A0A1U7XTE7</accession>
<proteinExistence type="predicted"/>
<organism evidence="2 3">
    <name type="scientific">Nicotiana sylvestris</name>
    <name type="common">Wood tobacco</name>
    <name type="synonym">South American tobacco</name>
    <dbReference type="NCBI Taxonomy" id="4096"/>
    <lineage>
        <taxon>Eukaryota</taxon>
        <taxon>Viridiplantae</taxon>
        <taxon>Streptophyta</taxon>
        <taxon>Embryophyta</taxon>
        <taxon>Tracheophyta</taxon>
        <taxon>Spermatophyta</taxon>
        <taxon>Magnoliopsida</taxon>
        <taxon>eudicotyledons</taxon>
        <taxon>Gunneridae</taxon>
        <taxon>Pentapetalae</taxon>
        <taxon>asterids</taxon>
        <taxon>lamiids</taxon>
        <taxon>Solanales</taxon>
        <taxon>Solanaceae</taxon>
        <taxon>Nicotianoideae</taxon>
        <taxon>Nicotianeae</taxon>
        <taxon>Nicotiana</taxon>
    </lineage>
</organism>
<evidence type="ECO:0000313" key="3">
    <source>
        <dbReference type="RefSeq" id="XP_009790179.1"/>
    </source>
</evidence>
<evidence type="ECO:0000256" key="1">
    <source>
        <dbReference type="SAM" id="MobiDB-lite"/>
    </source>
</evidence>
<dbReference type="AlphaFoldDB" id="A0A1U7XTE7"/>
<dbReference type="GeneID" id="104237688"/>